<sequence>MARPAPLLLLLLLGLVWRCRAEIAPPTVNISLDDKPELRWEPLMQVFDPLYLKKAAAEVIDSTVPKWVHHAVTPIVLALEKYVPQPYAGEIRGMASHLGSLADAIILNFAYEVSAFCTSIVAQDTNGTVYHGRNLDYPHPVLRNLTVNVVFLKNGEVAYRGTSFAGYVGLWTGQSPNKFTVSGDQRGTERWWNWWKNVVSAFLYKRSPVSWLVRETLEEAEDFQDAVMRLSKIPIITGVYYIVGGVRAGEGVVITRDRPGPADIWPLDPLKGGWYRVETNFDHWLPPPARDHRRDAANKALNATGQDHINMDTLYQASTGKKKKSIFQGSKVQVLSLFPVCNGITVYTTTMTAAAPEKYTTLVRPQ</sequence>
<comment type="caution">
    <text evidence="1">The sequence shown here is derived from an EMBL/GenBank/DDBJ whole genome shotgun (WGS) entry which is preliminary data.</text>
</comment>
<reference evidence="1" key="1">
    <citation type="submission" date="2022-04" db="EMBL/GenBank/DDBJ databases">
        <title>Jade perch genome.</title>
        <authorList>
            <person name="Chao B."/>
        </authorList>
    </citation>
    <scope>NUCLEOTIDE SEQUENCE</scope>
    <source>
        <strain evidence="1">CB-2022</strain>
    </source>
</reference>
<evidence type="ECO:0000313" key="2">
    <source>
        <dbReference type="Proteomes" id="UP000831701"/>
    </source>
</evidence>
<organism evidence="1 2">
    <name type="scientific">Scortum barcoo</name>
    <name type="common">barcoo grunter</name>
    <dbReference type="NCBI Taxonomy" id="214431"/>
    <lineage>
        <taxon>Eukaryota</taxon>
        <taxon>Metazoa</taxon>
        <taxon>Chordata</taxon>
        <taxon>Craniata</taxon>
        <taxon>Vertebrata</taxon>
        <taxon>Euteleostomi</taxon>
        <taxon>Actinopterygii</taxon>
        <taxon>Neopterygii</taxon>
        <taxon>Teleostei</taxon>
        <taxon>Neoteleostei</taxon>
        <taxon>Acanthomorphata</taxon>
        <taxon>Eupercaria</taxon>
        <taxon>Centrarchiformes</taxon>
        <taxon>Terapontoidei</taxon>
        <taxon>Terapontidae</taxon>
        <taxon>Scortum</taxon>
    </lineage>
</organism>
<proteinExistence type="predicted"/>
<evidence type="ECO:0000313" key="1">
    <source>
        <dbReference type="EMBL" id="KAI3370437.1"/>
    </source>
</evidence>
<gene>
    <name evidence="1" type="ORF">L3Q82_025199</name>
</gene>
<name>A0ACB8WQZ6_9TELE</name>
<protein>
    <submittedName>
        <fullName evidence="1">Uncharacterized protein</fullName>
    </submittedName>
</protein>
<accession>A0ACB8WQZ6</accession>
<dbReference type="EMBL" id="CM041537">
    <property type="protein sequence ID" value="KAI3370437.1"/>
    <property type="molecule type" value="Genomic_DNA"/>
</dbReference>
<feature type="non-terminal residue" evidence="1">
    <location>
        <position position="366"/>
    </location>
</feature>
<dbReference type="Proteomes" id="UP000831701">
    <property type="component" value="Chromosome 7"/>
</dbReference>
<keyword evidence="2" id="KW-1185">Reference proteome</keyword>